<feature type="transmembrane region" description="Helical" evidence="6">
    <location>
        <begin position="199"/>
        <end position="221"/>
    </location>
</feature>
<evidence type="ECO:0000256" key="6">
    <source>
        <dbReference type="SAM" id="Phobius"/>
    </source>
</evidence>
<feature type="compositionally biased region" description="Low complexity" evidence="5">
    <location>
        <begin position="464"/>
        <end position="481"/>
    </location>
</feature>
<feature type="transmembrane region" description="Helical" evidence="6">
    <location>
        <begin position="12"/>
        <end position="32"/>
    </location>
</feature>
<evidence type="ECO:0000256" key="2">
    <source>
        <dbReference type="ARBA" id="ARBA00022692"/>
    </source>
</evidence>
<keyword evidence="2 6" id="KW-0812">Transmembrane</keyword>
<feature type="transmembrane region" description="Helical" evidence="6">
    <location>
        <begin position="139"/>
        <end position="161"/>
    </location>
</feature>
<dbReference type="OrthoDB" id="2414439at2"/>
<feature type="transmembrane region" description="Helical" evidence="6">
    <location>
        <begin position="266"/>
        <end position="290"/>
    </location>
</feature>
<feature type="transmembrane region" description="Helical" evidence="6">
    <location>
        <begin position="84"/>
        <end position="101"/>
    </location>
</feature>
<sequence length="481" mass="47501">MADDGRNTSGQRAVLAATILGSSLTFIDGAVVNVSLPAIGAQLGASFSALQWVVSGYMLTLASLMLAAGALGDRWGHAVAFSRGLVLFGLASLLCALAPGVEVLIGARLAQGAAAALLVPASLALIADHFSGAARGRAIGIWAAASAMTTAIAPLIGGFMIDSLGWPSVFLINLPLAAGAWWLLRAAPPQPQSSQPPRADLAGAALATLSLGLISFGLIALGEGAGWRGGGALIAGLIVLVGFALQQVRSADPMIPPSMFRIRLFAGANLLTVLLYAAFSGGLIMVPLVLIETSGFSAAAAGAALLPISILMGLFSASSGRLAQHIGPRLPLTVGPLLCAAGFAIMAGTGPSFGYAVGFLPGLIVLGLGMVLTVPPLTTSVLDAVPDTQSGRASSINNVAARTGGLLAVAALGLAVASGTGGGIAGPAVGAAMQRVMLAAALLSAGSALAGWWATGHAPPPRPASRGTGARPAAPAAPKAR</sequence>
<feature type="domain" description="Major facilitator superfamily (MFS) profile" evidence="7">
    <location>
        <begin position="14"/>
        <end position="459"/>
    </location>
</feature>
<dbReference type="GO" id="GO:0016020">
    <property type="term" value="C:membrane"/>
    <property type="evidence" value="ECO:0007669"/>
    <property type="project" value="UniProtKB-SubCell"/>
</dbReference>
<dbReference type="InterPro" id="IPR036259">
    <property type="entry name" value="MFS_trans_sf"/>
</dbReference>
<keyword evidence="4 6" id="KW-0472">Membrane</keyword>
<proteinExistence type="predicted"/>
<dbReference type="Gene3D" id="1.20.1720.10">
    <property type="entry name" value="Multidrug resistance protein D"/>
    <property type="match status" value="1"/>
</dbReference>
<dbReference type="InterPro" id="IPR020846">
    <property type="entry name" value="MFS_dom"/>
</dbReference>
<feature type="transmembrane region" description="Helical" evidence="6">
    <location>
        <begin position="167"/>
        <end position="187"/>
    </location>
</feature>
<dbReference type="PROSITE" id="PS50850">
    <property type="entry name" value="MFS"/>
    <property type="match status" value="1"/>
</dbReference>
<evidence type="ECO:0000259" key="7">
    <source>
        <dbReference type="PROSITE" id="PS50850"/>
    </source>
</evidence>
<dbReference type="SUPFAM" id="SSF103473">
    <property type="entry name" value="MFS general substrate transporter"/>
    <property type="match status" value="1"/>
</dbReference>
<evidence type="ECO:0000256" key="4">
    <source>
        <dbReference type="ARBA" id="ARBA00023136"/>
    </source>
</evidence>
<feature type="transmembrane region" description="Helical" evidence="6">
    <location>
        <begin position="296"/>
        <end position="317"/>
    </location>
</feature>
<feature type="transmembrane region" description="Helical" evidence="6">
    <location>
        <begin position="399"/>
        <end position="424"/>
    </location>
</feature>
<feature type="region of interest" description="Disordered" evidence="5">
    <location>
        <begin position="458"/>
        <end position="481"/>
    </location>
</feature>
<evidence type="ECO:0000256" key="1">
    <source>
        <dbReference type="ARBA" id="ARBA00004141"/>
    </source>
</evidence>
<dbReference type="EMBL" id="LC066377">
    <property type="protein sequence ID" value="BAT28495.1"/>
    <property type="molecule type" value="Genomic_DNA"/>
</dbReference>
<dbReference type="InterPro" id="IPR011701">
    <property type="entry name" value="MFS"/>
</dbReference>
<feature type="transmembrane region" description="Helical" evidence="6">
    <location>
        <begin position="353"/>
        <end position="378"/>
    </location>
</feature>
<evidence type="ECO:0000256" key="5">
    <source>
        <dbReference type="SAM" id="MobiDB-lite"/>
    </source>
</evidence>
<dbReference type="CDD" id="cd17321">
    <property type="entry name" value="MFS_MMR_MDR_like"/>
    <property type="match status" value="1"/>
</dbReference>
<feature type="transmembrane region" description="Helical" evidence="6">
    <location>
        <begin position="52"/>
        <end position="72"/>
    </location>
</feature>
<evidence type="ECO:0000313" key="8">
    <source>
        <dbReference type="EMBL" id="BAT28495.1"/>
    </source>
</evidence>
<feature type="transmembrane region" description="Helical" evidence="6">
    <location>
        <begin position="107"/>
        <end position="127"/>
    </location>
</feature>
<dbReference type="PANTHER" id="PTHR42718">
    <property type="entry name" value="MAJOR FACILITATOR SUPERFAMILY MULTIDRUG TRANSPORTER MFSC"/>
    <property type="match status" value="1"/>
</dbReference>
<name>A0A0P0Z326_9HYPH</name>
<feature type="transmembrane region" description="Helical" evidence="6">
    <location>
        <begin position="436"/>
        <end position="455"/>
    </location>
</feature>
<keyword evidence="3 6" id="KW-1133">Transmembrane helix</keyword>
<feature type="transmembrane region" description="Helical" evidence="6">
    <location>
        <begin position="329"/>
        <end position="347"/>
    </location>
</feature>
<reference evidence="8" key="1">
    <citation type="journal article" date="2015" name="Proc. Natl. Acad. Sci. U.S.A.">
        <title>Bacterial clade with the ribosomal RNA operon on a small plasmid rather than the chromosome.</title>
        <authorList>
            <person name="Anda M."/>
            <person name="Ohtsubo Y."/>
            <person name="Okubo T."/>
            <person name="Sugawara M."/>
            <person name="Nagata Y."/>
            <person name="Tsuda M."/>
            <person name="Minamisawa K."/>
            <person name="Mitsui H."/>
        </authorList>
    </citation>
    <scope>NUCLEOTIDE SEQUENCE</scope>
    <source>
        <strain evidence="8">JCM 14755</strain>
    </source>
</reference>
<dbReference type="Gene3D" id="1.20.1250.20">
    <property type="entry name" value="MFS general substrate transporter like domains"/>
    <property type="match status" value="1"/>
</dbReference>
<comment type="subcellular location">
    <subcellularLocation>
        <location evidence="1">Membrane</location>
        <topology evidence="1">Multi-pass membrane protein</topology>
    </subcellularLocation>
</comment>
<evidence type="ECO:0000256" key="3">
    <source>
        <dbReference type="ARBA" id="ARBA00022989"/>
    </source>
</evidence>
<dbReference type="PANTHER" id="PTHR42718:SF42">
    <property type="entry name" value="EXPORT PROTEIN"/>
    <property type="match status" value="1"/>
</dbReference>
<feature type="transmembrane region" description="Helical" evidence="6">
    <location>
        <begin position="227"/>
        <end position="245"/>
    </location>
</feature>
<accession>A0A0P0Z326</accession>
<dbReference type="Pfam" id="PF07690">
    <property type="entry name" value="MFS_1"/>
    <property type="match status" value="1"/>
</dbReference>
<dbReference type="PRINTS" id="PR01036">
    <property type="entry name" value="TCRTETB"/>
</dbReference>
<protein>
    <submittedName>
        <fullName evidence="8">MFS transporter, DHA2 family</fullName>
    </submittedName>
</protein>
<dbReference type="GO" id="GO:0022857">
    <property type="term" value="F:transmembrane transporter activity"/>
    <property type="evidence" value="ECO:0007669"/>
    <property type="project" value="InterPro"/>
</dbReference>
<dbReference type="AlphaFoldDB" id="A0A0P0Z326"/>
<organism evidence="8">
    <name type="scientific">Aureimonas frigidaquae</name>
    <dbReference type="NCBI Taxonomy" id="424757"/>
    <lineage>
        <taxon>Bacteria</taxon>
        <taxon>Pseudomonadati</taxon>
        <taxon>Pseudomonadota</taxon>
        <taxon>Alphaproteobacteria</taxon>
        <taxon>Hyphomicrobiales</taxon>
        <taxon>Aurantimonadaceae</taxon>
        <taxon>Aureimonas</taxon>
    </lineage>
</organism>